<evidence type="ECO:0000259" key="1">
    <source>
        <dbReference type="Pfam" id="PF01609"/>
    </source>
</evidence>
<proteinExistence type="predicted"/>
<organism evidence="2 3">
    <name type="scientific">Streptomyces spiramenti</name>
    <dbReference type="NCBI Taxonomy" id="2720606"/>
    <lineage>
        <taxon>Bacteria</taxon>
        <taxon>Bacillati</taxon>
        <taxon>Actinomycetota</taxon>
        <taxon>Actinomycetes</taxon>
        <taxon>Kitasatosporales</taxon>
        <taxon>Streptomycetaceae</taxon>
        <taxon>Streptomyces</taxon>
    </lineage>
</organism>
<dbReference type="PANTHER" id="PTHR30007:SF1">
    <property type="entry name" value="BLR1914 PROTEIN"/>
    <property type="match status" value="1"/>
</dbReference>
<reference evidence="2 3" key="1">
    <citation type="submission" date="2020-03" db="EMBL/GenBank/DDBJ databases">
        <title>Draft genome of Streptomyces sp. ventii, isolated from the Axial Seamount in the Pacific Ocean, and resequencing of the two type strains Streptomyces lonarensis strain NCL 716 and Streptomyces bohaiensis strain 11A07.</title>
        <authorList>
            <person name="Loughran R.M."/>
            <person name="Pfannmuller K.M."/>
            <person name="Wasson B.J."/>
            <person name="Deadmond M.C."/>
            <person name="Paddock B.E."/>
            <person name="Koyack M.J."/>
            <person name="Gallegos D.A."/>
            <person name="Mitchell E.A."/>
            <person name="Ushijima B."/>
            <person name="Saw J.H."/>
            <person name="Mcphail K.L."/>
            <person name="Videau P."/>
        </authorList>
    </citation>
    <scope>NUCLEOTIDE SEQUENCE [LARGE SCALE GENOMIC DNA]</scope>
    <source>
        <strain evidence="3">5675061</strain>
    </source>
</reference>
<evidence type="ECO:0000313" key="2">
    <source>
        <dbReference type="EMBL" id="NJP65695.1"/>
    </source>
</evidence>
<feature type="domain" description="Transposase IS4-like" evidence="1">
    <location>
        <begin position="9"/>
        <end position="127"/>
    </location>
</feature>
<sequence length="135" mass="15419">MHKLSEAQGRPLPAAVSGANMHDSLALKPLIRGIPAIRTRCGPRRRLPVKLRADKAYYSADHLAWLRERGLVPRIARPGIDSGERLGRHRWKIERSIAWLFGYLWLTVRYERKGSHFFAFLGLATTLTCYKKLTA</sequence>
<protein>
    <submittedName>
        <fullName evidence="2">Transposase</fullName>
    </submittedName>
</protein>
<dbReference type="InterPro" id="IPR002559">
    <property type="entry name" value="Transposase_11"/>
</dbReference>
<keyword evidence="3" id="KW-1185">Reference proteome</keyword>
<dbReference type="Proteomes" id="UP000746503">
    <property type="component" value="Unassembled WGS sequence"/>
</dbReference>
<dbReference type="PANTHER" id="PTHR30007">
    <property type="entry name" value="PHP DOMAIN PROTEIN"/>
    <property type="match status" value="1"/>
</dbReference>
<dbReference type="Pfam" id="PF01609">
    <property type="entry name" value="DDE_Tnp_1"/>
    <property type="match status" value="1"/>
</dbReference>
<gene>
    <name evidence="2" type="ORF">HCJ92_05175</name>
</gene>
<name>A0ABX1AHM9_9ACTN</name>
<dbReference type="EMBL" id="JAAVJB010000022">
    <property type="protein sequence ID" value="NJP65695.1"/>
    <property type="molecule type" value="Genomic_DNA"/>
</dbReference>
<evidence type="ECO:0000313" key="3">
    <source>
        <dbReference type="Proteomes" id="UP000746503"/>
    </source>
</evidence>
<accession>A0ABX1AHM9</accession>
<comment type="caution">
    <text evidence="2">The sequence shown here is derived from an EMBL/GenBank/DDBJ whole genome shotgun (WGS) entry which is preliminary data.</text>
</comment>